<dbReference type="EMBL" id="JALBCA010000010">
    <property type="protein sequence ID" value="KAI2391774.1"/>
    <property type="molecule type" value="Genomic_DNA"/>
</dbReference>
<organism evidence="1">
    <name type="scientific">Ophidiomyces ophidiicola</name>
    <dbReference type="NCBI Taxonomy" id="1387563"/>
    <lineage>
        <taxon>Eukaryota</taxon>
        <taxon>Fungi</taxon>
        <taxon>Dikarya</taxon>
        <taxon>Ascomycota</taxon>
        <taxon>Pezizomycotina</taxon>
        <taxon>Eurotiomycetes</taxon>
        <taxon>Eurotiomycetidae</taxon>
        <taxon>Onygenales</taxon>
        <taxon>Onygenaceae</taxon>
        <taxon>Ophidiomyces</taxon>
    </lineage>
</organism>
<reference evidence="1" key="1">
    <citation type="journal article" date="2022" name="bioRxiv">
        <title>Population genetic analysis of Ophidiomyces ophidiicola, the causative agent of snake fungal disease, indicates recent introductions to the USA.</title>
        <authorList>
            <person name="Ladner J.T."/>
            <person name="Palmer J.M."/>
            <person name="Ettinger C.L."/>
            <person name="Stajich J.E."/>
            <person name="Farrell T.M."/>
            <person name="Glorioso B.M."/>
            <person name="Lawson B."/>
            <person name="Price S.J."/>
            <person name="Stengle A.G."/>
            <person name="Grear D.A."/>
            <person name="Lorch J.M."/>
        </authorList>
    </citation>
    <scope>NUCLEOTIDE SEQUENCE</scope>
    <source>
        <strain evidence="1">NWHC 24266-5</strain>
    </source>
</reference>
<evidence type="ECO:0000313" key="1">
    <source>
        <dbReference type="EMBL" id="KAI2391774.1"/>
    </source>
</evidence>
<protein>
    <submittedName>
        <fullName evidence="1">Uncharacterized protein</fullName>
    </submittedName>
</protein>
<sequence>MATTTTTRENADADGILIETRTSDGITTIGINRPHRKNAINPPTAKKLYEAFLDFESDPQQKVCVLHGVGGTFSAGFDLSELIEWDRPAPMSRDTSDDRCTQRSDSITRSKFRPVKGRNAGPLGPSRMQISKPVICAVSGHCVAGGLELSLIADMRVVEDDVVFGVFSRRFGIPLLDGGTVRLPAVIGLGRAMDITLTGRPVGAHEAFHMGLANRLVPKGQAYQEAMKLAELLVSFPQECLNADRDSCYYAAYHAQSLEDALSYEFEGGVKVADLAIRDALKFVRGKRQSKL</sequence>
<name>A0ACB8V341_9EURO</name>
<proteinExistence type="predicted"/>
<accession>A0ACB8V341</accession>
<gene>
    <name evidence="1" type="ORF">LOY88_001000</name>
</gene>
<comment type="caution">
    <text evidence="1">The sequence shown here is derived from an EMBL/GenBank/DDBJ whole genome shotgun (WGS) entry which is preliminary data.</text>
</comment>